<organism evidence="4 5">
    <name type="scientific">Ephemerocybe angulata</name>
    <dbReference type="NCBI Taxonomy" id="980116"/>
    <lineage>
        <taxon>Eukaryota</taxon>
        <taxon>Fungi</taxon>
        <taxon>Dikarya</taxon>
        <taxon>Basidiomycota</taxon>
        <taxon>Agaricomycotina</taxon>
        <taxon>Agaricomycetes</taxon>
        <taxon>Agaricomycetidae</taxon>
        <taxon>Agaricales</taxon>
        <taxon>Agaricineae</taxon>
        <taxon>Psathyrellaceae</taxon>
        <taxon>Ephemerocybe</taxon>
    </lineage>
</organism>
<feature type="region of interest" description="Disordered" evidence="2">
    <location>
        <begin position="554"/>
        <end position="711"/>
    </location>
</feature>
<feature type="compositionally biased region" description="Polar residues" evidence="2">
    <location>
        <begin position="45"/>
        <end position="54"/>
    </location>
</feature>
<evidence type="ECO:0000313" key="4">
    <source>
        <dbReference type="EMBL" id="KAF5340349.1"/>
    </source>
</evidence>
<evidence type="ECO:0000256" key="2">
    <source>
        <dbReference type="SAM" id="MobiDB-lite"/>
    </source>
</evidence>
<feature type="compositionally biased region" description="Basic and acidic residues" evidence="2">
    <location>
        <begin position="698"/>
        <end position="711"/>
    </location>
</feature>
<evidence type="ECO:0000256" key="1">
    <source>
        <dbReference type="ARBA" id="ARBA00022737"/>
    </source>
</evidence>
<dbReference type="PANTHER" id="PTHR10039">
    <property type="entry name" value="AMELOGENIN"/>
    <property type="match status" value="1"/>
</dbReference>
<reference evidence="4 5" key="1">
    <citation type="journal article" date="2020" name="ISME J.">
        <title>Uncovering the hidden diversity of litter-decomposition mechanisms in mushroom-forming fungi.</title>
        <authorList>
            <person name="Floudas D."/>
            <person name="Bentzer J."/>
            <person name="Ahren D."/>
            <person name="Johansson T."/>
            <person name="Persson P."/>
            <person name="Tunlid A."/>
        </authorList>
    </citation>
    <scope>NUCLEOTIDE SEQUENCE [LARGE SCALE GENOMIC DNA]</scope>
    <source>
        <strain evidence="4 5">CBS 175.51</strain>
    </source>
</reference>
<dbReference type="EMBL" id="JAACJK010000004">
    <property type="protein sequence ID" value="KAF5340349.1"/>
    <property type="molecule type" value="Genomic_DNA"/>
</dbReference>
<dbReference type="Pfam" id="PF24883">
    <property type="entry name" value="NPHP3_N"/>
    <property type="match status" value="1"/>
</dbReference>
<keyword evidence="1" id="KW-0677">Repeat</keyword>
<feature type="compositionally biased region" description="Pro residues" evidence="2">
    <location>
        <begin position="12"/>
        <end position="27"/>
    </location>
</feature>
<feature type="compositionally biased region" description="Polar residues" evidence="2">
    <location>
        <begin position="526"/>
        <end position="535"/>
    </location>
</feature>
<dbReference type="PANTHER" id="PTHR10039:SF15">
    <property type="entry name" value="NACHT DOMAIN-CONTAINING PROTEIN"/>
    <property type="match status" value="1"/>
</dbReference>
<dbReference type="AlphaFoldDB" id="A0A8H5FKP3"/>
<dbReference type="OrthoDB" id="7464126at2759"/>
<name>A0A8H5FKP3_9AGAR</name>
<feature type="domain" description="Nephrocystin 3-like N-terminal" evidence="3">
    <location>
        <begin position="131"/>
        <end position="286"/>
    </location>
</feature>
<sequence length="711" mass="79030">MHRNETLNTARCPPPSCIMPYVPPSPMASPDSQPDDGPTTRDGEATSSQAPNQQGNIDFFNAAQQLSIGTVTTTIVSGNCTYHVTVVNNNNYGNSPSTEGAEVPLEEIVAWLKGPKFLRIYEEALSQRLPNTGLWFIESAEFRQLVEGKNVIVWGTGMPGAGKTVISSFSFERLKEIFQDQEGVAIVGAYIRYTEKLPLRDIFAGLLTQLVEDHPCAFHYMRHLYIRKQREDLNAMEMVKALQHIVSMLLKVFLLVDGLDEADDLVRDELLQALPLLGANVLITSRPLDLYAHRIPNALHISIEARTEDIDHFVEEKVKSSSRLQAILSRKPALTNELKKRVRESSRGMFLVARLQMEGVTAKARSVSTLWDALKELPSGVDAMHQHTLKRINDQSPQDASIAHRVFIWMLYSTRDLSIHELQGALAVSFNNKTYDPDNVTPIPLILSMCGGFVTVEEKGQNAIDGSEVNQLDLHFRFIHYTTHEFLKNVQFPDIPSPHTYMAVTCVVYLKEHEKQSREGDAASSEGANSDSDGNSFPFLKYADQNWERLTDPLRSQGPLEHLRPPSLPPKDAKKRRAKSRSKSRPRSTSTASQHSGVDSPGRYASVGPHNHKHVDFNYPLSGHSSPSSDEGVPHAGQQGFRDEIHLQKSPGGKNRVPREVGVETPRTATAPFITGRGRGQSVSRSTEAPRRAFAVWGHDESDSAASDSDR</sequence>
<keyword evidence="5" id="KW-1185">Reference proteome</keyword>
<evidence type="ECO:0000313" key="5">
    <source>
        <dbReference type="Proteomes" id="UP000541558"/>
    </source>
</evidence>
<feature type="region of interest" description="Disordered" evidence="2">
    <location>
        <begin position="517"/>
        <end position="536"/>
    </location>
</feature>
<dbReference type="Proteomes" id="UP000541558">
    <property type="component" value="Unassembled WGS sequence"/>
</dbReference>
<proteinExistence type="predicted"/>
<protein>
    <recommendedName>
        <fullName evidence="3">Nephrocystin 3-like N-terminal domain-containing protein</fullName>
    </recommendedName>
</protein>
<dbReference type="Gene3D" id="3.40.50.300">
    <property type="entry name" value="P-loop containing nucleotide triphosphate hydrolases"/>
    <property type="match status" value="1"/>
</dbReference>
<evidence type="ECO:0000259" key="3">
    <source>
        <dbReference type="Pfam" id="PF24883"/>
    </source>
</evidence>
<gene>
    <name evidence="4" type="ORF">D9611_007920</name>
</gene>
<accession>A0A8H5FKP3</accession>
<comment type="caution">
    <text evidence="4">The sequence shown here is derived from an EMBL/GenBank/DDBJ whole genome shotgun (WGS) entry which is preliminary data.</text>
</comment>
<feature type="region of interest" description="Disordered" evidence="2">
    <location>
        <begin position="1"/>
        <end position="54"/>
    </location>
</feature>
<dbReference type="InterPro" id="IPR027417">
    <property type="entry name" value="P-loop_NTPase"/>
</dbReference>
<feature type="compositionally biased region" description="Basic residues" evidence="2">
    <location>
        <begin position="573"/>
        <end position="586"/>
    </location>
</feature>
<dbReference type="InterPro" id="IPR056884">
    <property type="entry name" value="NPHP3-like_N"/>
</dbReference>
<dbReference type="SUPFAM" id="SSF52540">
    <property type="entry name" value="P-loop containing nucleoside triphosphate hydrolases"/>
    <property type="match status" value="1"/>
</dbReference>